<protein>
    <submittedName>
        <fullName evidence="12">Acyl-CoA dehydrogenase</fullName>
    </submittedName>
</protein>
<keyword evidence="6 8" id="KW-0274">FAD</keyword>
<reference evidence="12 13" key="1">
    <citation type="submission" date="2020-01" db="EMBL/GenBank/DDBJ databases">
        <title>Jiella pacifica sp. nov.</title>
        <authorList>
            <person name="Xue Z."/>
            <person name="Zhu S."/>
            <person name="Chen J."/>
            <person name="Yang J."/>
        </authorList>
    </citation>
    <scope>NUCLEOTIDE SEQUENCE [LARGE SCALE GENOMIC DNA]</scope>
    <source>
        <strain evidence="12 13">40Bstr34</strain>
    </source>
</reference>
<dbReference type="FunFam" id="2.40.110.10:FF:000001">
    <property type="entry name" value="Acyl-CoA dehydrogenase, mitochondrial"/>
    <property type="match status" value="1"/>
</dbReference>
<dbReference type="EMBL" id="JAAAMG010000001">
    <property type="protein sequence ID" value="NDW03221.1"/>
    <property type="molecule type" value="Genomic_DNA"/>
</dbReference>
<dbReference type="SUPFAM" id="SSF47203">
    <property type="entry name" value="Acyl-CoA dehydrogenase C-terminal domain-like"/>
    <property type="match status" value="1"/>
</dbReference>
<evidence type="ECO:0000259" key="10">
    <source>
        <dbReference type="Pfam" id="PF02770"/>
    </source>
</evidence>
<feature type="domain" description="Acyl-CoA dehydrogenase/oxidase N-terminal" evidence="11">
    <location>
        <begin position="6"/>
        <end position="115"/>
    </location>
</feature>
<accession>A0A6N9SWR1</accession>
<sequence>MDFSLTDEQEQIFQMARDFATEKMAPHAATWEEEKRLPREVLNELAALGMAAINVRDDHGSGLSRLDAALIFEALSYGDPSVSAFLSIHNMVAWMVDGFGSDEQRAEWLPKLASMQAIASYCLTEPGSGSDAAALRTSARRDGDGYVLNGTKSFISGAGFSDLYLVMARTGEAGPRGISAFLVENGTSGLSFGAQEKKMGWIAQPTAEVRLEDCRIPDANRLGDEGSGFRYAMMGLDGGRLSISACALGAAQAALDKSVAYMHDRQAFGKPLTEFQALQFRLADMETELSAARVFLRQAAWKLDQKAPDATKFCAMAKRFVTDTSFSVANMALQLHGGYGYLSDYGIEKIVRDLRVHQILEGTNEIMRLIVAKALLAK</sequence>
<feature type="domain" description="Acyl-CoA dehydrogenase/oxidase C-terminal" evidence="9">
    <location>
        <begin position="226"/>
        <end position="376"/>
    </location>
</feature>
<proteinExistence type="inferred from homology"/>
<keyword evidence="4" id="KW-0101">Branched-chain amino acid catabolism</keyword>
<dbReference type="InterPro" id="IPR052547">
    <property type="entry name" value="Mito_Isobutyryl-CoADH"/>
</dbReference>
<dbReference type="RefSeq" id="WP_163460816.1">
    <property type="nucleotide sequence ID" value="NZ_JAAAMG010000001.1"/>
</dbReference>
<dbReference type="PIRSF" id="PIRSF016578">
    <property type="entry name" value="HsaA"/>
    <property type="match status" value="1"/>
</dbReference>
<dbReference type="SUPFAM" id="SSF56645">
    <property type="entry name" value="Acyl-CoA dehydrogenase NM domain-like"/>
    <property type="match status" value="1"/>
</dbReference>
<dbReference type="Pfam" id="PF02770">
    <property type="entry name" value="Acyl-CoA_dh_M"/>
    <property type="match status" value="1"/>
</dbReference>
<dbReference type="PANTHER" id="PTHR43831">
    <property type="entry name" value="ISOBUTYRYL-COA DEHYDROGENASE"/>
    <property type="match status" value="1"/>
</dbReference>
<dbReference type="PROSITE" id="PS00072">
    <property type="entry name" value="ACYL_COA_DH_1"/>
    <property type="match status" value="1"/>
</dbReference>
<evidence type="ECO:0000259" key="11">
    <source>
        <dbReference type="Pfam" id="PF02771"/>
    </source>
</evidence>
<dbReference type="Gene3D" id="1.20.140.10">
    <property type="entry name" value="Butyryl-CoA Dehydrogenase, subunit A, domain 3"/>
    <property type="match status" value="1"/>
</dbReference>
<dbReference type="Gene3D" id="2.40.110.10">
    <property type="entry name" value="Butyryl-CoA Dehydrogenase, subunit A, domain 2"/>
    <property type="match status" value="1"/>
</dbReference>
<evidence type="ECO:0000256" key="8">
    <source>
        <dbReference type="RuleBase" id="RU362125"/>
    </source>
</evidence>
<dbReference type="GO" id="GO:0050660">
    <property type="term" value="F:flavin adenine dinucleotide binding"/>
    <property type="evidence" value="ECO:0007669"/>
    <property type="project" value="InterPro"/>
</dbReference>
<dbReference type="InterPro" id="IPR009075">
    <property type="entry name" value="AcylCo_DH/oxidase_C"/>
</dbReference>
<evidence type="ECO:0000313" key="12">
    <source>
        <dbReference type="EMBL" id="NDW03221.1"/>
    </source>
</evidence>
<evidence type="ECO:0000256" key="1">
    <source>
        <dbReference type="ARBA" id="ARBA00001974"/>
    </source>
</evidence>
<dbReference type="PROSITE" id="PS00073">
    <property type="entry name" value="ACYL_COA_DH_2"/>
    <property type="match status" value="1"/>
</dbReference>
<dbReference type="GO" id="GO:0003995">
    <property type="term" value="F:acyl-CoA dehydrogenase activity"/>
    <property type="evidence" value="ECO:0007669"/>
    <property type="project" value="InterPro"/>
</dbReference>
<name>A0A6N9SWR1_9HYPH</name>
<keyword evidence="13" id="KW-1185">Reference proteome</keyword>
<dbReference type="InterPro" id="IPR036250">
    <property type="entry name" value="AcylCo_DH-like_C"/>
</dbReference>
<evidence type="ECO:0000259" key="9">
    <source>
        <dbReference type="Pfam" id="PF00441"/>
    </source>
</evidence>
<comment type="similarity">
    <text evidence="3 8">Belongs to the acyl-CoA dehydrogenase family.</text>
</comment>
<dbReference type="PANTHER" id="PTHR43831:SF1">
    <property type="entry name" value="ISOBUTYRYL-COA DEHYDROGENASE, MITOCHONDRIAL"/>
    <property type="match status" value="1"/>
</dbReference>
<dbReference type="GO" id="GO:0009083">
    <property type="term" value="P:branched-chain amino acid catabolic process"/>
    <property type="evidence" value="ECO:0007669"/>
    <property type="project" value="UniProtKB-KW"/>
</dbReference>
<dbReference type="InterPro" id="IPR037069">
    <property type="entry name" value="AcylCoA_DH/ox_N_sf"/>
</dbReference>
<keyword evidence="5 8" id="KW-0285">Flavoprotein</keyword>
<dbReference type="Gene3D" id="1.10.540.10">
    <property type="entry name" value="Acyl-CoA dehydrogenase/oxidase, N-terminal domain"/>
    <property type="match status" value="1"/>
</dbReference>
<evidence type="ECO:0000256" key="5">
    <source>
        <dbReference type="ARBA" id="ARBA00022630"/>
    </source>
</evidence>
<dbReference type="Proteomes" id="UP000469011">
    <property type="component" value="Unassembled WGS sequence"/>
</dbReference>
<dbReference type="Pfam" id="PF00441">
    <property type="entry name" value="Acyl-CoA_dh_1"/>
    <property type="match status" value="1"/>
</dbReference>
<dbReference type="AlphaFoldDB" id="A0A6N9SWR1"/>
<evidence type="ECO:0000256" key="4">
    <source>
        <dbReference type="ARBA" id="ARBA00022456"/>
    </source>
</evidence>
<evidence type="ECO:0000256" key="2">
    <source>
        <dbReference type="ARBA" id="ARBA00005109"/>
    </source>
</evidence>
<dbReference type="InterPro" id="IPR006091">
    <property type="entry name" value="Acyl-CoA_Oxase/DH_mid-dom"/>
</dbReference>
<comment type="caution">
    <text evidence="12">The sequence shown here is derived from an EMBL/GenBank/DDBJ whole genome shotgun (WGS) entry which is preliminary data.</text>
</comment>
<evidence type="ECO:0000313" key="13">
    <source>
        <dbReference type="Proteomes" id="UP000469011"/>
    </source>
</evidence>
<feature type="domain" description="Acyl-CoA oxidase/dehydrogenase middle" evidence="10">
    <location>
        <begin position="121"/>
        <end position="214"/>
    </location>
</feature>
<dbReference type="InterPro" id="IPR009100">
    <property type="entry name" value="AcylCoA_DH/oxidase_NM_dom_sf"/>
</dbReference>
<evidence type="ECO:0000256" key="6">
    <source>
        <dbReference type="ARBA" id="ARBA00022827"/>
    </source>
</evidence>
<dbReference type="Pfam" id="PF02771">
    <property type="entry name" value="Acyl-CoA_dh_N"/>
    <property type="match status" value="1"/>
</dbReference>
<dbReference type="InterPro" id="IPR006089">
    <property type="entry name" value="Acyl-CoA_DH_CS"/>
</dbReference>
<comment type="cofactor">
    <cofactor evidence="1 8">
        <name>FAD</name>
        <dbReference type="ChEBI" id="CHEBI:57692"/>
    </cofactor>
</comment>
<dbReference type="FunFam" id="1.20.140.10:FF:000001">
    <property type="entry name" value="Acyl-CoA dehydrogenase"/>
    <property type="match status" value="1"/>
</dbReference>
<comment type="pathway">
    <text evidence="2">Amino-acid degradation; L-valine degradation.</text>
</comment>
<organism evidence="12 13">
    <name type="scientific">Jiella pacifica</name>
    <dbReference type="NCBI Taxonomy" id="2696469"/>
    <lineage>
        <taxon>Bacteria</taxon>
        <taxon>Pseudomonadati</taxon>
        <taxon>Pseudomonadota</taxon>
        <taxon>Alphaproteobacteria</taxon>
        <taxon>Hyphomicrobiales</taxon>
        <taxon>Aurantimonadaceae</taxon>
        <taxon>Jiella</taxon>
    </lineage>
</organism>
<gene>
    <name evidence="12" type="ORF">GTK09_02170</name>
</gene>
<dbReference type="InterPro" id="IPR046373">
    <property type="entry name" value="Acyl-CoA_Oxase/DH_mid-dom_sf"/>
</dbReference>
<keyword evidence="7 8" id="KW-0560">Oxidoreductase</keyword>
<dbReference type="InterPro" id="IPR013786">
    <property type="entry name" value="AcylCoA_DH/ox_N"/>
</dbReference>
<evidence type="ECO:0000256" key="3">
    <source>
        <dbReference type="ARBA" id="ARBA00009347"/>
    </source>
</evidence>
<evidence type="ECO:0000256" key="7">
    <source>
        <dbReference type="ARBA" id="ARBA00023002"/>
    </source>
</evidence>